<evidence type="ECO:0000313" key="1">
    <source>
        <dbReference type="EMBL" id="RIB12472.1"/>
    </source>
</evidence>
<accession>A0A397URQ3</accession>
<dbReference type="OrthoDB" id="25620at2759"/>
<name>A0A397URQ3_9GLOM</name>
<dbReference type="AlphaFoldDB" id="A0A397URQ3"/>
<sequence>MELSLLAFFSSADCDPHVAVQFSRKIINALVEYWVLFEVKIKERMRLFNRKANTSDLPSDIKQWTEKNFLDLKTTLGIVAKVKPYRQILGLNLWDNISTKFMASNAPIISTILPTHKKTSVQLPVLEVHFVNPSSIINDKHFVEISF</sequence>
<dbReference type="Proteomes" id="UP000266673">
    <property type="component" value="Unassembled WGS sequence"/>
</dbReference>
<comment type="caution">
    <text evidence="1">The sequence shown here is derived from an EMBL/GenBank/DDBJ whole genome shotgun (WGS) entry which is preliminary data.</text>
</comment>
<gene>
    <name evidence="1" type="ORF">C2G38_2041790</name>
</gene>
<organism evidence="1 2">
    <name type="scientific">Gigaspora rosea</name>
    <dbReference type="NCBI Taxonomy" id="44941"/>
    <lineage>
        <taxon>Eukaryota</taxon>
        <taxon>Fungi</taxon>
        <taxon>Fungi incertae sedis</taxon>
        <taxon>Mucoromycota</taxon>
        <taxon>Glomeromycotina</taxon>
        <taxon>Glomeromycetes</taxon>
        <taxon>Diversisporales</taxon>
        <taxon>Gigasporaceae</taxon>
        <taxon>Gigaspora</taxon>
    </lineage>
</organism>
<protein>
    <submittedName>
        <fullName evidence="1">Uncharacterized protein</fullName>
    </submittedName>
</protein>
<evidence type="ECO:0000313" key="2">
    <source>
        <dbReference type="Proteomes" id="UP000266673"/>
    </source>
</evidence>
<keyword evidence="2" id="KW-1185">Reference proteome</keyword>
<proteinExistence type="predicted"/>
<dbReference type="EMBL" id="QKWP01001020">
    <property type="protein sequence ID" value="RIB12472.1"/>
    <property type="molecule type" value="Genomic_DNA"/>
</dbReference>
<reference evidence="1 2" key="1">
    <citation type="submission" date="2018-06" db="EMBL/GenBank/DDBJ databases">
        <title>Comparative genomics reveals the genomic features of Rhizophagus irregularis, R. cerebriforme, R. diaphanum and Gigaspora rosea, and their symbiotic lifestyle signature.</title>
        <authorList>
            <person name="Morin E."/>
            <person name="San Clemente H."/>
            <person name="Chen E.C.H."/>
            <person name="De La Providencia I."/>
            <person name="Hainaut M."/>
            <person name="Kuo A."/>
            <person name="Kohler A."/>
            <person name="Murat C."/>
            <person name="Tang N."/>
            <person name="Roy S."/>
            <person name="Loubradou J."/>
            <person name="Henrissat B."/>
            <person name="Grigoriev I.V."/>
            <person name="Corradi N."/>
            <person name="Roux C."/>
            <person name="Martin F.M."/>
        </authorList>
    </citation>
    <scope>NUCLEOTIDE SEQUENCE [LARGE SCALE GENOMIC DNA]</scope>
    <source>
        <strain evidence="1 2">DAOM 194757</strain>
    </source>
</reference>